<accession>A0A0R2CA38</accession>
<feature type="transmembrane region" description="Helical" evidence="1">
    <location>
        <begin position="105"/>
        <end position="124"/>
    </location>
</feature>
<protein>
    <recommendedName>
        <fullName evidence="4">Periplasmic secreted protein</fullName>
    </recommendedName>
</protein>
<dbReference type="eggNOG" id="COG3477">
    <property type="taxonomic scope" value="Bacteria"/>
</dbReference>
<dbReference type="STRING" id="1133569.FD21_GL000928"/>
<dbReference type="Pfam" id="PF07274">
    <property type="entry name" value="DUF1440"/>
    <property type="match status" value="1"/>
</dbReference>
<organism evidence="2 3">
    <name type="scientific">Liquorilactobacillus vini DSM 20605</name>
    <dbReference type="NCBI Taxonomy" id="1133569"/>
    <lineage>
        <taxon>Bacteria</taxon>
        <taxon>Bacillati</taxon>
        <taxon>Bacillota</taxon>
        <taxon>Bacilli</taxon>
        <taxon>Lactobacillales</taxon>
        <taxon>Lactobacillaceae</taxon>
        <taxon>Liquorilactobacillus</taxon>
    </lineage>
</organism>
<evidence type="ECO:0000313" key="3">
    <source>
        <dbReference type="Proteomes" id="UP000051576"/>
    </source>
</evidence>
<dbReference type="Proteomes" id="UP000051576">
    <property type="component" value="Unassembled WGS sequence"/>
</dbReference>
<evidence type="ECO:0000313" key="2">
    <source>
        <dbReference type="EMBL" id="KRM88673.1"/>
    </source>
</evidence>
<comment type="caution">
    <text evidence="2">The sequence shown here is derived from an EMBL/GenBank/DDBJ whole genome shotgun (WGS) entry which is preliminary data.</text>
</comment>
<sequence length="169" mass="18422">MAKRNFDLKTAVIAGGVAGIVSGFVKLGWEALFPPRTAERDATNPPQKFLQQLGVPEKITHSTYTYSGHQLPWVSFLMHFGFSSSFGVLYTVAGHYLPIIKLGQGTFFGAGVWAAAHLGALPMLGTVPSAKDQPAEEHLSELFGHVSWMWVTHIVANELMAEAQTKVKK</sequence>
<feature type="transmembrane region" description="Helical" evidence="1">
    <location>
        <begin position="12"/>
        <end position="29"/>
    </location>
</feature>
<dbReference type="RefSeq" id="WP_010581423.1">
    <property type="nucleotide sequence ID" value="NZ_AHYZ01000189.1"/>
</dbReference>
<keyword evidence="1" id="KW-0812">Transmembrane</keyword>
<name>A0A0R2CA38_9LACO</name>
<reference evidence="2 3" key="1">
    <citation type="journal article" date="2015" name="Genome Announc.">
        <title>Expanding the biotechnology potential of lactobacilli through comparative genomics of 213 strains and associated genera.</title>
        <authorList>
            <person name="Sun Z."/>
            <person name="Harris H.M."/>
            <person name="McCann A."/>
            <person name="Guo C."/>
            <person name="Argimon S."/>
            <person name="Zhang W."/>
            <person name="Yang X."/>
            <person name="Jeffery I.B."/>
            <person name="Cooney J.C."/>
            <person name="Kagawa T.F."/>
            <person name="Liu W."/>
            <person name="Song Y."/>
            <person name="Salvetti E."/>
            <person name="Wrobel A."/>
            <person name="Rasinkangas P."/>
            <person name="Parkhill J."/>
            <person name="Rea M.C."/>
            <person name="O'Sullivan O."/>
            <person name="Ritari J."/>
            <person name="Douillard F.P."/>
            <person name="Paul Ross R."/>
            <person name="Yang R."/>
            <person name="Briner A.E."/>
            <person name="Felis G.E."/>
            <person name="de Vos W.M."/>
            <person name="Barrangou R."/>
            <person name="Klaenhammer T.R."/>
            <person name="Caufield P.W."/>
            <person name="Cui Y."/>
            <person name="Zhang H."/>
            <person name="O'Toole P.W."/>
        </authorList>
    </citation>
    <scope>NUCLEOTIDE SEQUENCE [LARGE SCALE GENOMIC DNA]</scope>
    <source>
        <strain evidence="2 3">DSM 20605</strain>
    </source>
</reference>
<dbReference type="OrthoDB" id="1629003at2"/>
<evidence type="ECO:0008006" key="4">
    <source>
        <dbReference type="Google" id="ProtNLM"/>
    </source>
</evidence>
<dbReference type="PATRIC" id="fig|1133569.4.peg.1036"/>
<dbReference type="InterPro" id="IPR009898">
    <property type="entry name" value="DUF1440"/>
</dbReference>
<gene>
    <name evidence="2" type="ORF">FD21_GL000928</name>
</gene>
<proteinExistence type="predicted"/>
<keyword evidence="1" id="KW-0472">Membrane</keyword>
<dbReference type="EMBL" id="AYYX01000025">
    <property type="protein sequence ID" value="KRM88673.1"/>
    <property type="molecule type" value="Genomic_DNA"/>
</dbReference>
<dbReference type="AlphaFoldDB" id="A0A0R2CA38"/>
<feature type="transmembrane region" description="Helical" evidence="1">
    <location>
        <begin position="73"/>
        <end position="93"/>
    </location>
</feature>
<keyword evidence="1" id="KW-1133">Transmembrane helix</keyword>
<evidence type="ECO:0000256" key="1">
    <source>
        <dbReference type="SAM" id="Phobius"/>
    </source>
</evidence>
<keyword evidence="3" id="KW-1185">Reference proteome</keyword>